<comment type="subcellular location">
    <subcellularLocation>
        <location evidence="1">Cytoplasm</location>
    </subcellularLocation>
</comment>
<keyword evidence="6" id="KW-1185">Reference proteome</keyword>
<reference evidence="5 6" key="1">
    <citation type="submission" date="2024-06" db="EMBL/GenBank/DDBJ databases">
        <authorList>
            <person name="Kraege A."/>
            <person name="Thomma B."/>
        </authorList>
    </citation>
    <scope>NUCLEOTIDE SEQUENCE [LARGE SCALE GENOMIC DNA]</scope>
</reference>
<feature type="compositionally biased region" description="Basic and acidic residues" evidence="3">
    <location>
        <begin position="28"/>
        <end position="49"/>
    </location>
</feature>
<evidence type="ECO:0000256" key="2">
    <source>
        <dbReference type="ARBA" id="ARBA00022490"/>
    </source>
</evidence>
<feature type="compositionally biased region" description="Low complexity" evidence="3">
    <location>
        <begin position="103"/>
        <end position="112"/>
    </location>
</feature>
<evidence type="ECO:0000256" key="3">
    <source>
        <dbReference type="SAM" id="MobiDB-lite"/>
    </source>
</evidence>
<dbReference type="Gene3D" id="6.10.140.1040">
    <property type="match status" value="1"/>
</dbReference>
<evidence type="ECO:0000313" key="5">
    <source>
        <dbReference type="EMBL" id="CAL5220144.1"/>
    </source>
</evidence>
<dbReference type="SMART" id="SM01233">
    <property type="entry name" value="HABP4_PAI-RBP1"/>
    <property type="match status" value="1"/>
</dbReference>
<feature type="region of interest" description="Disordered" evidence="3">
    <location>
        <begin position="14"/>
        <end position="383"/>
    </location>
</feature>
<dbReference type="InterPro" id="IPR006861">
    <property type="entry name" value="HABP4_PAIRBP1-bd"/>
</dbReference>
<protein>
    <submittedName>
        <fullName evidence="5">G2104 protein</fullName>
    </submittedName>
</protein>
<organism evidence="5 6">
    <name type="scientific">Coccomyxa viridis</name>
    <dbReference type="NCBI Taxonomy" id="1274662"/>
    <lineage>
        <taxon>Eukaryota</taxon>
        <taxon>Viridiplantae</taxon>
        <taxon>Chlorophyta</taxon>
        <taxon>core chlorophytes</taxon>
        <taxon>Trebouxiophyceae</taxon>
        <taxon>Trebouxiophyceae incertae sedis</taxon>
        <taxon>Coccomyxaceae</taxon>
        <taxon>Coccomyxa</taxon>
    </lineage>
</organism>
<dbReference type="Pfam" id="PF04774">
    <property type="entry name" value="HABP4_PAI-RBP1"/>
    <property type="match status" value="1"/>
</dbReference>
<feature type="compositionally biased region" description="Basic and acidic residues" evidence="3">
    <location>
        <begin position="319"/>
        <end position="354"/>
    </location>
</feature>
<feature type="compositionally biased region" description="Basic and acidic residues" evidence="3">
    <location>
        <begin position="130"/>
        <end position="160"/>
    </location>
</feature>
<evidence type="ECO:0000313" key="6">
    <source>
        <dbReference type="Proteomes" id="UP001497392"/>
    </source>
</evidence>
<dbReference type="EMBL" id="CAXHTA020000003">
    <property type="protein sequence ID" value="CAL5220144.1"/>
    <property type="molecule type" value="Genomic_DNA"/>
</dbReference>
<dbReference type="Proteomes" id="UP001497392">
    <property type="component" value="Unassembled WGS sequence"/>
</dbReference>
<feature type="domain" description="Hyaluronan/mRNA-binding protein" evidence="4">
    <location>
        <begin position="140"/>
        <end position="241"/>
    </location>
</feature>
<comment type="caution">
    <text evidence="5">The sequence shown here is derived from an EMBL/GenBank/DDBJ whole genome shotgun (WGS) entry which is preliminary data.</text>
</comment>
<evidence type="ECO:0000256" key="1">
    <source>
        <dbReference type="ARBA" id="ARBA00004496"/>
    </source>
</evidence>
<accession>A0ABP1FNB1</accession>
<feature type="compositionally biased region" description="Acidic residues" evidence="3">
    <location>
        <begin position="209"/>
        <end position="222"/>
    </location>
</feature>
<feature type="compositionally biased region" description="Gly residues" evidence="3">
    <location>
        <begin position="70"/>
        <end position="88"/>
    </location>
</feature>
<keyword evidence="2" id="KW-0963">Cytoplasm</keyword>
<dbReference type="PANTHER" id="PTHR12299">
    <property type="entry name" value="HYALURONIC ACID-BINDING PROTEIN 4"/>
    <property type="match status" value="1"/>
</dbReference>
<gene>
    <name evidence="5" type="primary">g2104</name>
    <name evidence="5" type="ORF">VP750_LOCUS1803</name>
</gene>
<name>A0ABP1FNB1_9CHLO</name>
<sequence length="383" mass="40790">MAYGVATNNIFDLLDEENEDPQALASKTVEHDETSQAKKEPTPKAKEVPKTAVASNVEARMRGLSTADGPGRGRGRGPPRGGNGGRGRGGYDRPPMENDSFDAGNGPAASRGRSSRGGRDGGRGGRGGRGPREGPDGRPIRRQYDRRDGTGRGSETEKRHGAGRGNWGAEGDEIKEEAQAVPATDEAKPAVEEPAAEEEAAPPTPAPAPEEEEKEMTLDEYENLIKEKNANLNKAPPAKSAQADPKDFAGMTAYTRKDLGEDEEENDLELKNKKQIGGRKSGATVKELKTKEVLVPSFRVGDDGFSGERGGRRSGRGGRGGDRGDGGRGRGPPRGDRPPHREDRSPREREDRPPRQYGGPRMGGRGSAAPAINDAHAFPTLGN</sequence>
<dbReference type="InterPro" id="IPR039764">
    <property type="entry name" value="HABP4/SERBP1-like"/>
</dbReference>
<dbReference type="PANTHER" id="PTHR12299:SF17">
    <property type="entry name" value="AT19571P-RELATED"/>
    <property type="match status" value="1"/>
</dbReference>
<dbReference type="InterPro" id="IPR019084">
    <property type="entry name" value="STM1-like_N"/>
</dbReference>
<dbReference type="Pfam" id="PF09598">
    <property type="entry name" value="Stm1_N"/>
    <property type="match status" value="1"/>
</dbReference>
<proteinExistence type="predicted"/>
<evidence type="ECO:0000259" key="4">
    <source>
        <dbReference type="SMART" id="SM01233"/>
    </source>
</evidence>